<evidence type="ECO:0000313" key="1">
    <source>
        <dbReference type="EMBL" id="KAJ1365250.1"/>
    </source>
</evidence>
<evidence type="ECO:0000313" key="2">
    <source>
        <dbReference type="Proteomes" id="UP001196413"/>
    </source>
</evidence>
<keyword evidence="2" id="KW-1185">Reference proteome</keyword>
<dbReference type="AlphaFoldDB" id="A0AAD5MVB0"/>
<proteinExistence type="predicted"/>
<dbReference type="Proteomes" id="UP001196413">
    <property type="component" value="Unassembled WGS sequence"/>
</dbReference>
<name>A0AAD5MVB0_PARTN</name>
<reference evidence="1" key="1">
    <citation type="submission" date="2021-06" db="EMBL/GenBank/DDBJ databases">
        <title>Parelaphostrongylus tenuis whole genome reference sequence.</title>
        <authorList>
            <person name="Garwood T.J."/>
            <person name="Larsen P.A."/>
            <person name="Fountain-Jones N.M."/>
            <person name="Garbe J.R."/>
            <person name="Macchietto M.G."/>
            <person name="Kania S.A."/>
            <person name="Gerhold R.W."/>
            <person name="Richards J.E."/>
            <person name="Wolf T.M."/>
        </authorList>
    </citation>
    <scope>NUCLEOTIDE SEQUENCE</scope>
    <source>
        <strain evidence="1">MNPRO001-30</strain>
        <tissue evidence="1">Meninges</tissue>
    </source>
</reference>
<gene>
    <name evidence="1" type="ORF">KIN20_025494</name>
</gene>
<protein>
    <submittedName>
        <fullName evidence="1">Uncharacterized protein</fullName>
    </submittedName>
</protein>
<accession>A0AAD5MVB0</accession>
<organism evidence="1 2">
    <name type="scientific">Parelaphostrongylus tenuis</name>
    <name type="common">Meningeal worm</name>
    <dbReference type="NCBI Taxonomy" id="148309"/>
    <lineage>
        <taxon>Eukaryota</taxon>
        <taxon>Metazoa</taxon>
        <taxon>Ecdysozoa</taxon>
        <taxon>Nematoda</taxon>
        <taxon>Chromadorea</taxon>
        <taxon>Rhabditida</taxon>
        <taxon>Rhabditina</taxon>
        <taxon>Rhabditomorpha</taxon>
        <taxon>Strongyloidea</taxon>
        <taxon>Metastrongylidae</taxon>
        <taxon>Parelaphostrongylus</taxon>
    </lineage>
</organism>
<sequence length="127" mass="14726">MKQSELRLLPLNVDGVPRFDDQAQTVLVPEDDFLEYKSAHDRTMIFLNCWVDHREKTEEGLLIIADELDRWEHGCNISSVVGGIAGNRWWNGCNWWCYANASSCCSRSCRWWRSSCLKLGYCSFQDA</sequence>
<comment type="caution">
    <text evidence="1">The sequence shown here is derived from an EMBL/GenBank/DDBJ whole genome shotgun (WGS) entry which is preliminary data.</text>
</comment>
<dbReference type="EMBL" id="JAHQIW010005206">
    <property type="protein sequence ID" value="KAJ1365250.1"/>
    <property type="molecule type" value="Genomic_DNA"/>
</dbReference>